<evidence type="ECO:0000313" key="2">
    <source>
        <dbReference type="Proteomes" id="UP000000323"/>
    </source>
</evidence>
<organism evidence="1 2">
    <name type="scientific">Thermobaculum terrenum (strain ATCC BAA-798 / CCMEE 7001 / YNP1)</name>
    <dbReference type="NCBI Taxonomy" id="525904"/>
    <lineage>
        <taxon>Bacteria</taxon>
        <taxon>Bacillati</taxon>
        <taxon>Chloroflexota</taxon>
        <taxon>Chloroflexia</taxon>
        <taxon>Candidatus Thermobaculales</taxon>
        <taxon>Candidatus Thermobaculaceae</taxon>
        <taxon>Thermobaculum</taxon>
    </lineage>
</organism>
<reference evidence="2" key="1">
    <citation type="journal article" date="2010" name="Stand. Genomic Sci.">
        <title>Complete genome sequence of 'Thermobaculum terrenum' type strain (YNP1).</title>
        <authorList>
            <person name="Kiss H."/>
            <person name="Cleland D."/>
            <person name="Lapidus A."/>
            <person name="Lucas S."/>
            <person name="Glavina Del Rio T."/>
            <person name="Nolan M."/>
            <person name="Tice H."/>
            <person name="Han C."/>
            <person name="Goodwin L."/>
            <person name="Pitluck S."/>
            <person name="Liolios K."/>
            <person name="Ivanova N."/>
            <person name="Mavromatis K."/>
            <person name="Ovchinnikova G."/>
            <person name="Pati A."/>
            <person name="Chen A."/>
            <person name="Palaniappan K."/>
            <person name="Land M."/>
            <person name="Hauser L."/>
            <person name="Chang Y."/>
            <person name="Jeffries C."/>
            <person name="Lu M."/>
            <person name="Brettin T."/>
            <person name="Detter J."/>
            <person name="Goker M."/>
            <person name="Tindall B."/>
            <person name="Beck B."/>
            <person name="McDermott T."/>
            <person name="Woyke T."/>
            <person name="Bristow J."/>
            <person name="Eisen J."/>
            <person name="Markowitz V."/>
            <person name="Hugenholtz P."/>
            <person name="Kyrpides N."/>
            <person name="Klenk H."/>
            <person name="Cheng J."/>
        </authorList>
    </citation>
    <scope>NUCLEOTIDE SEQUENCE [LARGE SCALE GENOMIC DNA]</scope>
    <source>
        <strain evidence="2">ATCC BAA-798 / YNP1</strain>
    </source>
</reference>
<sequence length="311" mass="35473">MPETSVRGFSPVVFALKSSLYPMRKHYRAFAYTTPTHIRSICYTHTTQNEDTLHLVALGEFGNYSPKTEIYREKLLSSVCAWAVREGKQKVVAKVAEDDPLVEVLVSLGFTRVTEEKVFSREIFNAGSGPATPETSLAEQDIWDAWRLYNHTEPATIRRADGLTPSMWKRNHMEKTQRKEWIVRNPEGNLAVYGSLKSGKRNYILNFFYDPDIPELEQSLRLALNLGINKISQIGHVQVYCTVREHQDELECLLNDEGFSLLHNQLRLVLYTTAFVKSKDNQTVPSVETNPAALQTGFFQKKDTTQKDAII</sequence>
<name>D1CF96_THET1</name>
<keyword evidence="2" id="KW-1185">Reference proteome</keyword>
<evidence type="ECO:0000313" key="1">
    <source>
        <dbReference type="EMBL" id="ACZ41602.1"/>
    </source>
</evidence>
<evidence type="ECO:0008006" key="3">
    <source>
        <dbReference type="Google" id="ProtNLM"/>
    </source>
</evidence>
<proteinExistence type="predicted"/>
<dbReference type="STRING" id="525904.Tter_0685"/>
<dbReference type="Proteomes" id="UP000000323">
    <property type="component" value="Chromosome 1"/>
</dbReference>
<dbReference type="AlphaFoldDB" id="D1CF96"/>
<accession>D1CF96</accession>
<protein>
    <recommendedName>
        <fullName evidence="3">N-acetyltransferase domain-containing protein</fullName>
    </recommendedName>
</protein>
<dbReference type="KEGG" id="ttr:Tter_0685"/>
<dbReference type="EMBL" id="CP001825">
    <property type="protein sequence ID" value="ACZ41602.1"/>
    <property type="molecule type" value="Genomic_DNA"/>
</dbReference>
<gene>
    <name evidence="1" type="ordered locus">Tter_0685</name>
</gene>
<dbReference type="HOGENOM" id="CLU_894106_0_0_0"/>
<dbReference type="RefSeq" id="WP_012874637.1">
    <property type="nucleotide sequence ID" value="NC_013525.1"/>
</dbReference>